<organism evidence="1 2">
    <name type="scientific">Gossypium arboreum</name>
    <name type="common">Tree cotton</name>
    <name type="synonym">Gossypium nanking</name>
    <dbReference type="NCBI Taxonomy" id="29729"/>
    <lineage>
        <taxon>Eukaryota</taxon>
        <taxon>Viridiplantae</taxon>
        <taxon>Streptophyta</taxon>
        <taxon>Embryophyta</taxon>
        <taxon>Tracheophyta</taxon>
        <taxon>Spermatophyta</taxon>
        <taxon>Magnoliopsida</taxon>
        <taxon>eudicotyledons</taxon>
        <taxon>Gunneridae</taxon>
        <taxon>Pentapetalae</taxon>
        <taxon>rosids</taxon>
        <taxon>malvids</taxon>
        <taxon>Malvales</taxon>
        <taxon>Malvaceae</taxon>
        <taxon>Malvoideae</taxon>
        <taxon>Gossypium</taxon>
    </lineage>
</organism>
<evidence type="ECO:0000313" key="2">
    <source>
        <dbReference type="Proteomes" id="UP000032142"/>
    </source>
</evidence>
<comment type="caution">
    <text evidence="1">The sequence shown here is derived from an EMBL/GenBank/DDBJ whole genome shotgun (WGS) entry which is preliminary data.</text>
</comment>
<gene>
    <name evidence="1" type="ORF">F383_33110</name>
</gene>
<reference evidence="2" key="1">
    <citation type="submission" date="2014-09" db="EMBL/GenBank/DDBJ databases">
        <authorList>
            <person name="Mudge J."/>
            <person name="Ramaraj T."/>
            <person name="Lindquist I.E."/>
            <person name="Bharti A.K."/>
            <person name="Sundararajan A."/>
            <person name="Cameron C.T."/>
            <person name="Woodward J.E."/>
            <person name="May G.D."/>
            <person name="Brubaker C."/>
            <person name="Broadhvest J."/>
            <person name="Wilkins T.A."/>
        </authorList>
    </citation>
    <scope>NUCLEOTIDE SEQUENCE</scope>
    <source>
        <strain evidence="2">cv. AKA8401</strain>
    </source>
</reference>
<evidence type="ECO:0000313" key="1">
    <source>
        <dbReference type="EMBL" id="KHG06740.1"/>
    </source>
</evidence>
<dbReference type="EMBL" id="JRRC01459061">
    <property type="protein sequence ID" value="KHG06740.1"/>
    <property type="molecule type" value="Genomic_DNA"/>
</dbReference>
<dbReference type="AlphaFoldDB" id="A0A0B0N143"/>
<dbReference type="Proteomes" id="UP000032142">
    <property type="component" value="Unassembled WGS sequence"/>
</dbReference>
<protein>
    <submittedName>
        <fullName evidence="1">Uncharacterized protein</fullName>
    </submittedName>
</protein>
<name>A0A0B0N143_GOSAR</name>
<sequence length="16" mass="1932">MLVMLLDNRTLTYFCV</sequence>
<proteinExistence type="predicted"/>
<accession>A0A0B0N143</accession>
<keyword evidence="2" id="KW-1185">Reference proteome</keyword>